<sequence>MILYFIMDNGMSLTKGLGLNILQVSVIALVTIISNLIILLLSYLSLVELSCCSSGTLDITYVVSLYPLGMATAVKVKNNVGKAIKLTSAIPSHFKFKKRSGTGI</sequence>
<evidence type="ECO:0000313" key="3">
    <source>
        <dbReference type="Proteomes" id="UP000077755"/>
    </source>
</evidence>
<organism evidence="2 3">
    <name type="scientific">Daucus carota subsp. sativus</name>
    <name type="common">Carrot</name>
    <dbReference type="NCBI Taxonomy" id="79200"/>
    <lineage>
        <taxon>Eukaryota</taxon>
        <taxon>Viridiplantae</taxon>
        <taxon>Streptophyta</taxon>
        <taxon>Embryophyta</taxon>
        <taxon>Tracheophyta</taxon>
        <taxon>Spermatophyta</taxon>
        <taxon>Magnoliopsida</taxon>
        <taxon>eudicotyledons</taxon>
        <taxon>Gunneridae</taxon>
        <taxon>Pentapetalae</taxon>
        <taxon>asterids</taxon>
        <taxon>campanulids</taxon>
        <taxon>Apiales</taxon>
        <taxon>Apiaceae</taxon>
        <taxon>Apioideae</taxon>
        <taxon>Scandiceae</taxon>
        <taxon>Daucinae</taxon>
        <taxon>Daucus</taxon>
        <taxon>Daucus sect. Daucus</taxon>
    </lineage>
</organism>
<keyword evidence="3" id="KW-1185">Reference proteome</keyword>
<evidence type="ECO:0000256" key="1">
    <source>
        <dbReference type="SAM" id="Phobius"/>
    </source>
</evidence>
<evidence type="ECO:0000313" key="2">
    <source>
        <dbReference type="EMBL" id="WOG99151.1"/>
    </source>
</evidence>
<dbReference type="AlphaFoldDB" id="A0AAF1B098"/>
<accession>A0AAF1B098</accession>
<dbReference type="EMBL" id="CP093347">
    <property type="protein sequence ID" value="WOG99151.1"/>
    <property type="molecule type" value="Genomic_DNA"/>
</dbReference>
<protein>
    <submittedName>
        <fullName evidence="2">Uncharacterized protein</fullName>
    </submittedName>
</protein>
<keyword evidence="1" id="KW-0812">Transmembrane</keyword>
<reference evidence="2" key="2">
    <citation type="submission" date="2022-03" db="EMBL/GenBank/DDBJ databases">
        <title>Draft title - Genomic analysis of global carrot germplasm unveils the trajectory of domestication and the origin of high carotenoid orange carrot.</title>
        <authorList>
            <person name="Iorizzo M."/>
            <person name="Ellison S."/>
            <person name="Senalik D."/>
            <person name="Macko-Podgorni A."/>
            <person name="Grzebelus D."/>
            <person name="Bostan H."/>
            <person name="Rolling W."/>
            <person name="Curaba J."/>
            <person name="Simon P."/>
        </authorList>
    </citation>
    <scope>NUCLEOTIDE SEQUENCE</scope>
    <source>
        <tissue evidence="2">Leaf</tissue>
    </source>
</reference>
<proteinExistence type="predicted"/>
<name>A0AAF1B098_DAUCS</name>
<keyword evidence="1" id="KW-0472">Membrane</keyword>
<feature type="transmembrane region" description="Helical" evidence="1">
    <location>
        <begin position="21"/>
        <end position="44"/>
    </location>
</feature>
<dbReference type="Proteomes" id="UP000077755">
    <property type="component" value="Chromosome 5"/>
</dbReference>
<gene>
    <name evidence="2" type="ORF">DCAR_0518499</name>
</gene>
<reference evidence="2" key="1">
    <citation type="journal article" date="2016" name="Nat. Genet.">
        <title>A high-quality carrot genome assembly provides new insights into carotenoid accumulation and asterid genome evolution.</title>
        <authorList>
            <person name="Iorizzo M."/>
            <person name="Ellison S."/>
            <person name="Senalik D."/>
            <person name="Zeng P."/>
            <person name="Satapoomin P."/>
            <person name="Huang J."/>
            <person name="Bowman M."/>
            <person name="Iovene M."/>
            <person name="Sanseverino W."/>
            <person name="Cavagnaro P."/>
            <person name="Yildiz M."/>
            <person name="Macko-Podgorni A."/>
            <person name="Moranska E."/>
            <person name="Grzebelus E."/>
            <person name="Grzebelus D."/>
            <person name="Ashrafi H."/>
            <person name="Zheng Z."/>
            <person name="Cheng S."/>
            <person name="Spooner D."/>
            <person name="Van Deynze A."/>
            <person name="Simon P."/>
        </authorList>
    </citation>
    <scope>NUCLEOTIDE SEQUENCE</scope>
    <source>
        <tissue evidence="2">Leaf</tissue>
    </source>
</reference>
<keyword evidence="1" id="KW-1133">Transmembrane helix</keyword>